<comment type="caution">
    <text evidence="2">The sequence shown here is derived from an EMBL/GenBank/DDBJ whole genome shotgun (WGS) entry which is preliminary data.</text>
</comment>
<evidence type="ECO:0000313" key="3">
    <source>
        <dbReference type="Proteomes" id="UP000269198"/>
    </source>
</evidence>
<feature type="transmembrane region" description="Helical" evidence="1">
    <location>
        <begin position="36"/>
        <end position="54"/>
    </location>
</feature>
<dbReference type="Proteomes" id="UP000269198">
    <property type="component" value="Unassembled WGS sequence"/>
</dbReference>
<name>A0A3N0E4X7_9ACTN</name>
<keyword evidence="1" id="KW-0472">Membrane</keyword>
<feature type="transmembrane region" description="Helical" evidence="1">
    <location>
        <begin position="92"/>
        <end position="111"/>
    </location>
</feature>
<keyword evidence="1" id="KW-0812">Transmembrane</keyword>
<sequence>MPDLPKRGHWGLTIGTVLFVMVLGGMGDYTDPLVRLPGHVVFWSLVSLGLLATVHRERRNGWEPAARWPWLTAAVAGPVAAELLALNVASGVVVTVSLILLGLGVFVLLLLD</sequence>
<dbReference type="OrthoDB" id="3431095at2"/>
<evidence type="ECO:0000256" key="1">
    <source>
        <dbReference type="SAM" id="Phobius"/>
    </source>
</evidence>
<accession>A0A3N0E4X7</accession>
<feature type="transmembrane region" description="Helical" evidence="1">
    <location>
        <begin position="66"/>
        <end position="86"/>
    </location>
</feature>
<organism evidence="2 3">
    <name type="scientific">Halostreptopolyspora alba</name>
    <dbReference type="NCBI Taxonomy" id="2487137"/>
    <lineage>
        <taxon>Bacteria</taxon>
        <taxon>Bacillati</taxon>
        <taxon>Actinomycetota</taxon>
        <taxon>Actinomycetes</taxon>
        <taxon>Streptosporangiales</taxon>
        <taxon>Nocardiopsidaceae</taxon>
        <taxon>Halostreptopolyspora</taxon>
    </lineage>
</organism>
<gene>
    <name evidence="2" type="ORF">EFW17_18085</name>
</gene>
<dbReference type="AlphaFoldDB" id="A0A3N0E4X7"/>
<keyword evidence="1" id="KW-1133">Transmembrane helix</keyword>
<proteinExistence type="predicted"/>
<evidence type="ECO:0000313" key="2">
    <source>
        <dbReference type="EMBL" id="RNL82887.1"/>
    </source>
</evidence>
<dbReference type="EMBL" id="RJMB01000020">
    <property type="protein sequence ID" value="RNL82887.1"/>
    <property type="molecule type" value="Genomic_DNA"/>
</dbReference>
<protein>
    <submittedName>
        <fullName evidence="2">Uncharacterized protein</fullName>
    </submittedName>
</protein>
<reference evidence="2 3" key="1">
    <citation type="submission" date="2018-11" db="EMBL/GenBank/DDBJ databases">
        <title>The genome draft of YIM 96095.</title>
        <authorList>
            <person name="Tang S.-K."/>
            <person name="Chunyu W.-X."/>
            <person name="Feng Y.-Z."/>
        </authorList>
    </citation>
    <scope>NUCLEOTIDE SEQUENCE [LARGE SCALE GENOMIC DNA]</scope>
    <source>
        <strain evidence="2 3">YIM 96095</strain>
    </source>
</reference>
<feature type="transmembrane region" description="Helical" evidence="1">
    <location>
        <begin position="12"/>
        <end position="30"/>
    </location>
</feature>
<keyword evidence="3" id="KW-1185">Reference proteome</keyword>